<accession>A0A392RST4</accession>
<evidence type="ECO:0000313" key="1">
    <source>
        <dbReference type="EMBL" id="MCI38655.1"/>
    </source>
</evidence>
<keyword evidence="2" id="KW-1185">Reference proteome</keyword>
<name>A0A392RST4_9FABA</name>
<evidence type="ECO:0000313" key="2">
    <source>
        <dbReference type="Proteomes" id="UP000265520"/>
    </source>
</evidence>
<comment type="caution">
    <text evidence="1">The sequence shown here is derived from an EMBL/GenBank/DDBJ whole genome shotgun (WGS) entry which is preliminary data.</text>
</comment>
<organism evidence="1 2">
    <name type="scientific">Trifolium medium</name>
    <dbReference type="NCBI Taxonomy" id="97028"/>
    <lineage>
        <taxon>Eukaryota</taxon>
        <taxon>Viridiplantae</taxon>
        <taxon>Streptophyta</taxon>
        <taxon>Embryophyta</taxon>
        <taxon>Tracheophyta</taxon>
        <taxon>Spermatophyta</taxon>
        <taxon>Magnoliopsida</taxon>
        <taxon>eudicotyledons</taxon>
        <taxon>Gunneridae</taxon>
        <taxon>Pentapetalae</taxon>
        <taxon>rosids</taxon>
        <taxon>fabids</taxon>
        <taxon>Fabales</taxon>
        <taxon>Fabaceae</taxon>
        <taxon>Papilionoideae</taxon>
        <taxon>50 kb inversion clade</taxon>
        <taxon>NPAAA clade</taxon>
        <taxon>Hologalegina</taxon>
        <taxon>IRL clade</taxon>
        <taxon>Trifolieae</taxon>
        <taxon>Trifolium</taxon>
    </lineage>
</organism>
<dbReference type="EMBL" id="LXQA010258100">
    <property type="protein sequence ID" value="MCI38655.1"/>
    <property type="molecule type" value="Genomic_DNA"/>
</dbReference>
<protein>
    <submittedName>
        <fullName evidence="1">Uncharacterized protein</fullName>
    </submittedName>
</protein>
<proteinExistence type="predicted"/>
<dbReference type="Proteomes" id="UP000265520">
    <property type="component" value="Unassembled WGS sequence"/>
</dbReference>
<dbReference type="AlphaFoldDB" id="A0A392RST4"/>
<reference evidence="1 2" key="1">
    <citation type="journal article" date="2018" name="Front. Plant Sci.">
        <title>Red Clover (Trifolium pratense) and Zigzag Clover (T. medium) - A Picture of Genomic Similarities and Differences.</title>
        <authorList>
            <person name="Dluhosova J."/>
            <person name="Istvanek J."/>
            <person name="Nedelnik J."/>
            <person name="Repkova J."/>
        </authorList>
    </citation>
    <scope>NUCLEOTIDE SEQUENCE [LARGE SCALE GENOMIC DNA]</scope>
    <source>
        <strain evidence="2">cv. 10/8</strain>
        <tissue evidence="1">Leaf</tissue>
    </source>
</reference>
<sequence>MHVGYEFYLFGATKMKTGALSSRSTLSSRSRYSRGGDRRGKMQTIAGVLPALYRFFNLYSKIQSQTVIVVSFELV</sequence>